<protein>
    <submittedName>
        <fullName evidence="1">Uncharacterized protein</fullName>
    </submittedName>
</protein>
<reference evidence="2" key="1">
    <citation type="submission" date="2023-05" db="EMBL/GenBank/DDBJ databases">
        <title>Draft genome of Pseudofrankia sp. BMG5.37.</title>
        <authorList>
            <person name="Gtari M."/>
            <person name="Ghodhbane F."/>
            <person name="Sbissi I."/>
        </authorList>
    </citation>
    <scope>NUCLEOTIDE SEQUENCE [LARGE SCALE GENOMIC DNA]</scope>
    <source>
        <strain evidence="2">BMG 814</strain>
    </source>
</reference>
<keyword evidence="2" id="KW-1185">Reference proteome</keyword>
<evidence type="ECO:0000313" key="2">
    <source>
        <dbReference type="Proteomes" id="UP001233673"/>
    </source>
</evidence>
<evidence type="ECO:0000313" key="1">
    <source>
        <dbReference type="EMBL" id="MDP5182614.1"/>
    </source>
</evidence>
<name>A0ABT9IAM4_9ACTN</name>
<dbReference type="EMBL" id="JASNFN010000006">
    <property type="protein sequence ID" value="MDP5182614.1"/>
    <property type="molecule type" value="Genomic_DNA"/>
</dbReference>
<proteinExistence type="predicted"/>
<organism evidence="1 2">
    <name type="scientific">Blastococcus carthaginiensis</name>
    <dbReference type="NCBI Taxonomy" id="3050034"/>
    <lineage>
        <taxon>Bacteria</taxon>
        <taxon>Bacillati</taxon>
        <taxon>Actinomycetota</taxon>
        <taxon>Actinomycetes</taxon>
        <taxon>Geodermatophilales</taxon>
        <taxon>Geodermatophilaceae</taxon>
        <taxon>Blastococcus</taxon>
    </lineage>
</organism>
<accession>A0ABT9IAM4</accession>
<dbReference type="Proteomes" id="UP001233673">
    <property type="component" value="Unassembled WGS sequence"/>
</dbReference>
<comment type="caution">
    <text evidence="1">The sequence shown here is derived from an EMBL/GenBank/DDBJ whole genome shotgun (WGS) entry which is preliminary data.</text>
</comment>
<gene>
    <name evidence="1" type="ORF">QOZ88_08175</name>
</gene>
<dbReference type="RefSeq" id="WP_305999297.1">
    <property type="nucleotide sequence ID" value="NZ_JASNFN010000006.1"/>
</dbReference>
<sequence length="42" mass="4344">MRALERIGGSIDIGVDRSVAGSPSFLADTVPSGLAVHLRPPQ</sequence>